<dbReference type="InterPro" id="IPR003779">
    <property type="entry name" value="CMD-like"/>
</dbReference>
<evidence type="ECO:0000256" key="1">
    <source>
        <dbReference type="SAM" id="MobiDB-lite"/>
    </source>
</evidence>
<dbReference type="EMBL" id="BAAAQX010000026">
    <property type="protein sequence ID" value="GAA2212356.1"/>
    <property type="molecule type" value="Genomic_DNA"/>
</dbReference>
<evidence type="ECO:0000259" key="2">
    <source>
        <dbReference type="Pfam" id="PF02627"/>
    </source>
</evidence>
<dbReference type="InterPro" id="IPR004675">
    <property type="entry name" value="AhpD_core"/>
</dbReference>
<accession>A0ABN3CSY9</accession>
<keyword evidence="4" id="KW-1185">Reference proteome</keyword>
<protein>
    <submittedName>
        <fullName evidence="3">Carboxymuconolactone decarboxylase family protein</fullName>
    </submittedName>
</protein>
<feature type="region of interest" description="Disordered" evidence="1">
    <location>
        <begin position="296"/>
        <end position="317"/>
    </location>
</feature>
<organism evidence="3 4">
    <name type="scientific">Nonomuraea monospora</name>
    <dbReference type="NCBI Taxonomy" id="568818"/>
    <lineage>
        <taxon>Bacteria</taxon>
        <taxon>Bacillati</taxon>
        <taxon>Actinomycetota</taxon>
        <taxon>Actinomycetes</taxon>
        <taxon>Streptosporangiales</taxon>
        <taxon>Streptosporangiaceae</taxon>
        <taxon>Nonomuraea</taxon>
    </lineage>
</organism>
<dbReference type="NCBIfam" id="TIGR00778">
    <property type="entry name" value="ahpD_dom"/>
    <property type="match status" value="1"/>
</dbReference>
<dbReference type="Pfam" id="PF02627">
    <property type="entry name" value="CMD"/>
    <property type="match status" value="1"/>
</dbReference>
<dbReference type="InterPro" id="IPR029032">
    <property type="entry name" value="AhpD-like"/>
</dbReference>
<feature type="region of interest" description="Disordered" evidence="1">
    <location>
        <begin position="132"/>
        <end position="172"/>
    </location>
</feature>
<evidence type="ECO:0000313" key="4">
    <source>
        <dbReference type="Proteomes" id="UP001499843"/>
    </source>
</evidence>
<proteinExistence type="predicted"/>
<reference evidence="3 4" key="1">
    <citation type="journal article" date="2019" name="Int. J. Syst. Evol. Microbiol.">
        <title>The Global Catalogue of Microorganisms (GCM) 10K type strain sequencing project: providing services to taxonomists for standard genome sequencing and annotation.</title>
        <authorList>
            <consortium name="The Broad Institute Genomics Platform"/>
            <consortium name="The Broad Institute Genome Sequencing Center for Infectious Disease"/>
            <person name="Wu L."/>
            <person name="Ma J."/>
        </authorList>
    </citation>
    <scope>NUCLEOTIDE SEQUENCE [LARGE SCALE GENOMIC DNA]</scope>
    <source>
        <strain evidence="3 4">JCM 16114</strain>
    </source>
</reference>
<dbReference type="Proteomes" id="UP001499843">
    <property type="component" value="Unassembled WGS sequence"/>
</dbReference>
<evidence type="ECO:0000313" key="3">
    <source>
        <dbReference type="EMBL" id="GAA2212356.1"/>
    </source>
</evidence>
<dbReference type="SUPFAM" id="SSF69118">
    <property type="entry name" value="AhpD-like"/>
    <property type="match status" value="1"/>
</dbReference>
<name>A0ABN3CSY9_9ACTN</name>
<sequence>MGRMLALATARGVLAQVRHVSPVPPRAAHGLVARVYAQLVRDFGMAAPPVLLHSPAPEVLAACWVMLRESLLCGGASERVVKEVVASEVSAANACPYCVDVHRATLRGLPGHDDPRLASVAAWARTLGGGGVAAGRPHAPDAGRPPVLDAGRPHAPDAGRPPVLDAGRPHAPDAGRPFAPDASLVAVAVTFHYLNRMVAVFLGDSPLPPELPRRARGPALRLFGRIMSPAARRTPPPGLSLPLLPAAPAPPDLLAWTGTGRLADAFARASAAIERAGQRSVPAPVRELVTERLAAWDGGPPVMPSDGGPPAGPPSRAWATEAAAGLPPDQRPAATLALLTALAPYQVGDGTIAACRSTRSGGHDDRALIELTAWASLSAARRVADRLPALTPVNVSSVERTDP</sequence>
<comment type="caution">
    <text evidence="3">The sequence shown here is derived from an EMBL/GenBank/DDBJ whole genome shotgun (WGS) entry which is preliminary data.</text>
</comment>
<dbReference type="Gene3D" id="1.20.1290.10">
    <property type="entry name" value="AhpD-like"/>
    <property type="match status" value="1"/>
</dbReference>
<feature type="domain" description="Carboxymuconolactone decarboxylase-like" evidence="2">
    <location>
        <begin position="65"/>
        <end position="132"/>
    </location>
</feature>
<gene>
    <name evidence="3" type="ORF">GCM10009850_078180</name>
</gene>